<evidence type="ECO:0000256" key="1">
    <source>
        <dbReference type="ARBA" id="ARBA00022574"/>
    </source>
</evidence>
<dbReference type="VEuPathDB" id="FungiDB:CPUR_06671"/>
<comment type="caution">
    <text evidence="3">The sequence shown here is derived from an EMBL/GenBank/DDBJ whole genome shotgun (WGS) entry which is preliminary data.</text>
</comment>
<dbReference type="Proteomes" id="UP000016801">
    <property type="component" value="Unassembled WGS sequence"/>
</dbReference>
<evidence type="ECO:0000256" key="2">
    <source>
        <dbReference type="ARBA" id="ARBA00022737"/>
    </source>
</evidence>
<dbReference type="InterPro" id="IPR036322">
    <property type="entry name" value="WD40_repeat_dom_sf"/>
</dbReference>
<dbReference type="SUPFAM" id="SSF50978">
    <property type="entry name" value="WD40 repeat-like"/>
    <property type="match status" value="1"/>
</dbReference>
<gene>
    <name evidence="3" type="ORF">CPUR_06671</name>
</gene>
<dbReference type="GO" id="GO:0080008">
    <property type="term" value="C:Cul4-RING E3 ubiquitin ligase complex"/>
    <property type="evidence" value="ECO:0007669"/>
    <property type="project" value="TreeGrafter"/>
</dbReference>
<dbReference type="InterPro" id="IPR015943">
    <property type="entry name" value="WD40/YVTN_repeat-like_dom_sf"/>
</dbReference>
<keyword evidence="4" id="KW-1185">Reference proteome</keyword>
<reference evidence="3 4" key="1">
    <citation type="journal article" date="2013" name="PLoS Genet.">
        <title>Plant-symbiotic fungi as chemical engineers: Multi-genome analysis of the Clavicipitaceae reveals dynamics of alkaloid loci.</title>
        <authorList>
            <person name="Schardl C.L."/>
            <person name="Young C.A."/>
            <person name="Hesse U."/>
            <person name="Amyotte S.G."/>
            <person name="Andreeva K."/>
            <person name="Calie P.J."/>
            <person name="Fleetwood D.J."/>
            <person name="Haws D.C."/>
            <person name="Moore N."/>
            <person name="Oeser B."/>
            <person name="Panaccione D.G."/>
            <person name="Schweri K.K."/>
            <person name="Voisey C.R."/>
            <person name="Farman M.L."/>
            <person name="Jaromczyk J.W."/>
            <person name="Roe B.A."/>
            <person name="O'Sullivan D.M."/>
            <person name="Scott B."/>
            <person name="Tudzynski P."/>
            <person name="An Z."/>
            <person name="Arnaoudova E.G."/>
            <person name="Bullock C.T."/>
            <person name="Charlton N.D."/>
            <person name="Chen L."/>
            <person name="Cox M."/>
            <person name="Dinkins R.D."/>
            <person name="Florea S."/>
            <person name="Glenn A.E."/>
            <person name="Gordon A."/>
            <person name="Gueldener U."/>
            <person name="Harris D.R."/>
            <person name="Hollin W."/>
            <person name="Jaromczyk J."/>
            <person name="Johnson R.D."/>
            <person name="Khan A.K."/>
            <person name="Leistner E."/>
            <person name="Leuchtmann A."/>
            <person name="Li C."/>
            <person name="Liu J."/>
            <person name="Liu J."/>
            <person name="Liu M."/>
            <person name="Mace W."/>
            <person name="Machado C."/>
            <person name="Nagabhyru P."/>
            <person name="Pan J."/>
            <person name="Schmid J."/>
            <person name="Sugawara K."/>
            <person name="Steiner U."/>
            <person name="Takach J.E."/>
            <person name="Tanaka E."/>
            <person name="Webb J.S."/>
            <person name="Wilson E.V."/>
            <person name="Wiseman J.L."/>
            <person name="Yoshida R."/>
            <person name="Zeng Z."/>
        </authorList>
    </citation>
    <scope>NUCLEOTIDE SEQUENCE [LARGE SCALE GENOMIC DNA]</scope>
    <source>
        <strain evidence="3 4">20.1</strain>
    </source>
</reference>
<protein>
    <submittedName>
        <fullName evidence="3">Related to myocyte-specific enhancer factor 2d</fullName>
    </submittedName>
</protein>
<dbReference type="Gene3D" id="2.130.10.10">
    <property type="entry name" value="YVTN repeat-like/Quinoprotein amine dehydrogenase"/>
    <property type="match status" value="1"/>
</dbReference>
<keyword evidence="1" id="KW-0853">WD repeat</keyword>
<dbReference type="InterPro" id="IPR052254">
    <property type="entry name" value="CUL4-DDB1_E3_ligase_receptor"/>
</dbReference>
<dbReference type="AlphaFoldDB" id="M1W3J1"/>
<dbReference type="eggNOG" id="KOG2695">
    <property type="taxonomic scope" value="Eukaryota"/>
</dbReference>
<proteinExistence type="predicted"/>
<accession>M1W3J1</accession>
<dbReference type="OrthoDB" id="128867at2759"/>
<evidence type="ECO:0000313" key="4">
    <source>
        <dbReference type="Proteomes" id="UP000016801"/>
    </source>
</evidence>
<dbReference type="EMBL" id="CAGA01000046">
    <property type="protein sequence ID" value="CCE32806.1"/>
    <property type="molecule type" value="Genomic_DNA"/>
</dbReference>
<dbReference type="PANTHER" id="PTHR44472">
    <property type="entry name" value="DDB1- AND CUL4-ASSOCIATED FACTOR 4-RELATED"/>
    <property type="match status" value="1"/>
</dbReference>
<organism evidence="3 4">
    <name type="scientific">Claviceps purpurea (strain 20.1)</name>
    <name type="common">Ergot fungus</name>
    <name type="synonym">Sphacelia segetum</name>
    <dbReference type="NCBI Taxonomy" id="1111077"/>
    <lineage>
        <taxon>Eukaryota</taxon>
        <taxon>Fungi</taxon>
        <taxon>Dikarya</taxon>
        <taxon>Ascomycota</taxon>
        <taxon>Pezizomycotina</taxon>
        <taxon>Sordariomycetes</taxon>
        <taxon>Hypocreomycetidae</taxon>
        <taxon>Hypocreales</taxon>
        <taxon>Clavicipitaceae</taxon>
        <taxon>Claviceps</taxon>
    </lineage>
</organism>
<sequence length="493" mass="54879">MLEIPGYYYDTTRKKYFKIENSHTAPSQAPWSADSVKKRRVEDLSRDAARKKAQTLKRHIKRHALRRDLVCGNLLRRETEGDPAVPERDTRCAAWASGVVDKGRRVKFPDDERETRERIPNLDCLWVGSGIAYTSVDDLLAAGHHLWTDENDCITFGNDPLTGRLSQGSRAWLERIPYGPISSITYHEPSHIMMLPSRGMAADNGLHIFPTPREGEDGDRVERWMRHQADQSRQARGWQPHMTSNPAWGEWCVHSCTPAPASSNLLSVLGTSVGLLNVNYHYGDIASVMPQNVSQALGSRSPEIFTQDFQQGNHNVLLSGGRQSRLWITDIRAPVTEVMYTPHASSINHVRSINPHQVLVAGLKNSMSLYDTRFFGKQSNAGIGSRKRGGNGRAPLLTFPGYKNAAHVHTGWDVCAELGLVAAAHDDGTVKLFSLKTGRLLKSPAVDSVRTDTPIKALTFSTMSGERLPSLWVGEGHDVRKFSMGALRFEDEA</sequence>
<keyword evidence="2" id="KW-0677">Repeat</keyword>
<dbReference type="STRING" id="1111077.M1W3J1"/>
<dbReference type="PANTHER" id="PTHR44472:SF1">
    <property type="entry name" value="DDB1 AND CUL4 ASSOCIATED FACTOR 4"/>
    <property type="match status" value="1"/>
</dbReference>
<name>M1W3J1_CLAP2</name>
<evidence type="ECO:0000313" key="3">
    <source>
        <dbReference type="EMBL" id="CCE32806.1"/>
    </source>
</evidence>
<dbReference type="HOGENOM" id="CLU_030123_0_0_1"/>